<gene>
    <name evidence="1" type="ORF">JG054_00058</name>
</gene>
<evidence type="ECO:0008006" key="3">
    <source>
        <dbReference type="Google" id="ProtNLM"/>
    </source>
</evidence>
<reference evidence="1 2" key="1">
    <citation type="submission" date="2016-09" db="EMBL/GenBank/DDBJ databases">
        <title>Complete genome sequence of Pseudomonas aeruginosa phage JG054.</title>
        <authorList>
            <person name="Uhlig C.M."/>
            <person name="Bunk B."/>
            <person name="Rohde M."/>
            <person name="Schobert M."/>
            <person name="Jahn D."/>
        </authorList>
    </citation>
    <scope>NUCLEOTIDE SEQUENCE [LARGE SCALE GENOMIC DNA]</scope>
</reference>
<evidence type="ECO:0000313" key="1">
    <source>
        <dbReference type="EMBL" id="ARB11203.1"/>
    </source>
</evidence>
<dbReference type="Proteomes" id="UP000240696">
    <property type="component" value="Segment"/>
</dbReference>
<keyword evidence="2" id="KW-1185">Reference proteome</keyword>
<name>A0A2H4GYA3_9CAUD</name>
<sequence>MRPELLLHPNIPKPLHGMSPRELLGDEWWDSTREWVYRNAGYRCQCCGVLKQEAKYHKWLEAHETYDYDYAEGLATVNEIVALCHSCHNYIHSGRLQALLDAGKIPASKHRDIMQHGDRILREAGLTRPEPPEEVAEWSRWRIVICGRVYPTRWPSFEHWFNHYHRRQAPAPSIRIDI</sequence>
<accession>A0A2H4GYA3</accession>
<evidence type="ECO:0000313" key="2">
    <source>
        <dbReference type="Proteomes" id="UP000240696"/>
    </source>
</evidence>
<organism evidence="1 2">
    <name type="scientific">Pseudomonas phage JG054</name>
    <dbReference type="NCBI Taxonomy" id="1970800"/>
    <lineage>
        <taxon>Viruses</taxon>
        <taxon>Duplodnaviria</taxon>
        <taxon>Heunggongvirae</taxon>
        <taxon>Uroviricota</taxon>
        <taxon>Caudoviricetes</taxon>
        <taxon>Queuovirinae</taxon>
        <taxon>Nipunavirus</taxon>
        <taxon>Nipunavirus JG054</taxon>
    </lineage>
</organism>
<dbReference type="EMBL" id="KX898400">
    <property type="protein sequence ID" value="ARB11203.1"/>
    <property type="molecule type" value="Genomic_DNA"/>
</dbReference>
<protein>
    <recommendedName>
        <fullName evidence="3">HNH endonuclease</fullName>
    </recommendedName>
</protein>
<proteinExistence type="predicted"/>